<keyword evidence="1" id="KW-0812">Transmembrane</keyword>
<sequence>MNTNFAKTFGGLATQVLSKITSLLMIQYLNVFVLNRNINSVKMNIC</sequence>
<accession>A0A5J4S8C4</accession>
<evidence type="ECO:0000313" key="2">
    <source>
        <dbReference type="EMBL" id="KAA6342088.1"/>
    </source>
</evidence>
<organism evidence="2">
    <name type="scientific">termite gut metagenome</name>
    <dbReference type="NCBI Taxonomy" id="433724"/>
    <lineage>
        <taxon>unclassified sequences</taxon>
        <taxon>metagenomes</taxon>
        <taxon>organismal metagenomes</taxon>
    </lineage>
</organism>
<comment type="caution">
    <text evidence="2">The sequence shown here is derived from an EMBL/GenBank/DDBJ whole genome shotgun (WGS) entry which is preliminary data.</text>
</comment>
<dbReference type="EMBL" id="SNRY01000346">
    <property type="protein sequence ID" value="KAA6342088.1"/>
    <property type="molecule type" value="Genomic_DNA"/>
</dbReference>
<evidence type="ECO:0000256" key="1">
    <source>
        <dbReference type="SAM" id="Phobius"/>
    </source>
</evidence>
<dbReference type="AlphaFoldDB" id="A0A5J4S8C4"/>
<keyword evidence="1" id="KW-0472">Membrane</keyword>
<reference evidence="2" key="1">
    <citation type="submission" date="2019-03" db="EMBL/GenBank/DDBJ databases">
        <title>Single cell metagenomics reveals metabolic interactions within the superorganism composed of flagellate Streblomastix strix and complex community of Bacteroidetes bacteria on its surface.</title>
        <authorList>
            <person name="Treitli S.C."/>
            <person name="Kolisko M."/>
            <person name="Husnik F."/>
            <person name="Keeling P."/>
            <person name="Hampl V."/>
        </authorList>
    </citation>
    <scope>NUCLEOTIDE SEQUENCE</scope>
    <source>
        <strain evidence="2">STM</strain>
    </source>
</reference>
<gene>
    <name evidence="2" type="ORF">EZS27_010152</name>
</gene>
<name>A0A5J4S8C4_9ZZZZ</name>
<feature type="transmembrane region" description="Helical" evidence="1">
    <location>
        <begin position="12"/>
        <end position="34"/>
    </location>
</feature>
<keyword evidence="1" id="KW-1133">Transmembrane helix</keyword>
<protein>
    <submittedName>
        <fullName evidence="2">Uncharacterized protein</fullName>
    </submittedName>
</protein>
<proteinExistence type="predicted"/>